<accession>W4VKX7</accession>
<comment type="function">
    <text evidence="1">Removes C-terminal D-alanyl residues from sugar-peptide cell wall precursors.</text>
</comment>
<dbReference type="InterPro" id="IPR037167">
    <property type="entry name" value="Peptidase_S11_C_sf"/>
</dbReference>
<dbReference type="eggNOG" id="COG1686">
    <property type="taxonomic scope" value="Bacteria"/>
</dbReference>
<dbReference type="Gene3D" id="2.60.410.10">
    <property type="entry name" value="D-Ala-D-Ala carboxypeptidase, C-terminal domain"/>
    <property type="match status" value="1"/>
</dbReference>
<sequence length="253" mass="28187">MSARSAALLAYHLIQDYPEALEHSSMLRSELDGRELLNLNWMLPWEDNNFTQYAYEGMDGLKTGHTDEAGYCFTGTAKQGERRLITVVMKADSKASRFVQTKKLMEYGFSQFETAELFPSGFQLEQESVLPVSKGKEEQVEIATAEALETMIKTGEQEQYSISYQIDQDKLAEDGSLKAPIKSGEKVGEAILQYAGDVNYGYIGGKDSDQRVDLVTTSAVEKSNWFMLSLGAIGDFFSGIFSTVVDFFKGLFS</sequence>
<dbReference type="PANTHER" id="PTHR21581:SF11">
    <property type="entry name" value="D-ALANYL-D-ALANINE CARBOXYPEPTIDASE DACA"/>
    <property type="match status" value="1"/>
</dbReference>
<evidence type="ECO:0000259" key="2">
    <source>
        <dbReference type="SMART" id="SM00936"/>
    </source>
</evidence>
<organism evidence="3 4">
    <name type="scientific">Gracilibacillus boraciitolerans JCM 21714</name>
    <dbReference type="NCBI Taxonomy" id="1298598"/>
    <lineage>
        <taxon>Bacteria</taxon>
        <taxon>Bacillati</taxon>
        <taxon>Bacillota</taxon>
        <taxon>Bacilli</taxon>
        <taxon>Bacillales</taxon>
        <taxon>Bacillaceae</taxon>
        <taxon>Gracilibacillus</taxon>
    </lineage>
</organism>
<gene>
    <name evidence="3" type="ORF">JCM21714_2925</name>
</gene>
<keyword evidence="3" id="KW-0378">Hydrolase</keyword>
<dbReference type="Pfam" id="PF00768">
    <property type="entry name" value="Peptidase_S11"/>
    <property type="match status" value="1"/>
</dbReference>
<dbReference type="SUPFAM" id="SSF56601">
    <property type="entry name" value="beta-lactamase/transpeptidase-like"/>
    <property type="match status" value="1"/>
</dbReference>
<keyword evidence="4" id="KW-1185">Reference proteome</keyword>
<dbReference type="AlphaFoldDB" id="W4VKX7"/>
<proteinExistence type="predicted"/>
<dbReference type="PANTHER" id="PTHR21581">
    <property type="entry name" value="D-ALANYL-D-ALANINE CARBOXYPEPTIDASE"/>
    <property type="match status" value="1"/>
</dbReference>
<dbReference type="SMART" id="SM00936">
    <property type="entry name" value="PBP5_C"/>
    <property type="match status" value="1"/>
</dbReference>
<dbReference type="SUPFAM" id="SSF69189">
    <property type="entry name" value="Penicillin-binding protein associated domain"/>
    <property type="match status" value="1"/>
</dbReference>
<dbReference type="GO" id="GO:0006508">
    <property type="term" value="P:proteolysis"/>
    <property type="evidence" value="ECO:0007669"/>
    <property type="project" value="InterPro"/>
</dbReference>
<protein>
    <submittedName>
        <fullName evidence="3">D-alanyl-D-alanine carboxypeptidase</fullName>
    </submittedName>
</protein>
<evidence type="ECO:0000313" key="3">
    <source>
        <dbReference type="EMBL" id="GAE93816.1"/>
    </source>
</evidence>
<dbReference type="Pfam" id="PF07943">
    <property type="entry name" value="PBP5_C"/>
    <property type="match status" value="1"/>
</dbReference>
<dbReference type="Proteomes" id="UP000019102">
    <property type="component" value="Unassembled WGS sequence"/>
</dbReference>
<dbReference type="InterPro" id="IPR001967">
    <property type="entry name" value="Peptidase_S11_N"/>
</dbReference>
<evidence type="ECO:0000256" key="1">
    <source>
        <dbReference type="ARBA" id="ARBA00003217"/>
    </source>
</evidence>
<feature type="domain" description="Peptidase S11 D-Ala-D-Ala carboxypeptidase A C-terminal" evidence="2">
    <location>
        <begin position="112"/>
        <end position="222"/>
    </location>
</feature>
<name>W4VKX7_9BACI</name>
<dbReference type="EMBL" id="BAVS01000016">
    <property type="protein sequence ID" value="GAE93816.1"/>
    <property type="molecule type" value="Genomic_DNA"/>
</dbReference>
<keyword evidence="3" id="KW-0121">Carboxypeptidase</keyword>
<dbReference type="InterPro" id="IPR012907">
    <property type="entry name" value="Peptidase_S11_C"/>
</dbReference>
<reference evidence="3 4" key="1">
    <citation type="journal article" date="2014" name="Genome Announc.">
        <title>Draft Genome Sequence of the Boron-Tolerant and Moderately Halotolerant Bacterium Gracilibacillus boraciitolerans JCM 21714T.</title>
        <authorList>
            <person name="Ahmed I."/>
            <person name="Oshima K."/>
            <person name="Suda W."/>
            <person name="Kitamura K."/>
            <person name="Iida T."/>
            <person name="Ohmori Y."/>
            <person name="Fujiwara T."/>
            <person name="Hattori M."/>
            <person name="Ohkuma M."/>
        </authorList>
    </citation>
    <scope>NUCLEOTIDE SEQUENCE [LARGE SCALE GENOMIC DNA]</scope>
    <source>
        <strain evidence="3 4">JCM 21714</strain>
    </source>
</reference>
<keyword evidence="3" id="KW-0645">Protease</keyword>
<dbReference type="GO" id="GO:0009002">
    <property type="term" value="F:serine-type D-Ala-D-Ala carboxypeptidase activity"/>
    <property type="evidence" value="ECO:0007669"/>
    <property type="project" value="InterPro"/>
</dbReference>
<evidence type="ECO:0000313" key="4">
    <source>
        <dbReference type="Proteomes" id="UP000019102"/>
    </source>
</evidence>
<dbReference type="InterPro" id="IPR015956">
    <property type="entry name" value="Peniciliin-bd_prot_C_sf"/>
</dbReference>
<dbReference type="Gene3D" id="3.40.710.10">
    <property type="entry name" value="DD-peptidase/beta-lactamase superfamily"/>
    <property type="match status" value="1"/>
</dbReference>
<dbReference type="InterPro" id="IPR012338">
    <property type="entry name" value="Beta-lactam/transpept-like"/>
</dbReference>
<dbReference type="STRING" id="1298598.JCM21714_2925"/>
<comment type="caution">
    <text evidence="3">The sequence shown here is derived from an EMBL/GenBank/DDBJ whole genome shotgun (WGS) entry which is preliminary data.</text>
</comment>